<evidence type="ECO:0000313" key="4">
    <source>
        <dbReference type="Proteomes" id="UP001275084"/>
    </source>
</evidence>
<evidence type="ECO:0000313" key="3">
    <source>
        <dbReference type="EMBL" id="KAK3353890.1"/>
    </source>
</evidence>
<dbReference type="Proteomes" id="UP001275084">
    <property type="component" value="Unassembled WGS sequence"/>
</dbReference>
<feature type="transmembrane region" description="Helical" evidence="2">
    <location>
        <begin position="164"/>
        <end position="181"/>
    </location>
</feature>
<accession>A0AAJ0MEV3</accession>
<feature type="region of interest" description="Disordered" evidence="1">
    <location>
        <begin position="20"/>
        <end position="113"/>
    </location>
</feature>
<dbReference type="PANTHER" id="PTHR35041:SF3">
    <property type="entry name" value="FORMYLMETHIONINE DEFORMYLASE-LIKE PROTEIN"/>
    <property type="match status" value="1"/>
</dbReference>
<dbReference type="PANTHER" id="PTHR35041">
    <property type="entry name" value="MEDIATOR OF RNA POLYMERASE II TRANSCRIPTION SUBUNIT 1"/>
    <property type="match status" value="1"/>
</dbReference>
<feature type="transmembrane region" description="Helical" evidence="2">
    <location>
        <begin position="124"/>
        <end position="144"/>
    </location>
</feature>
<evidence type="ECO:0008006" key="5">
    <source>
        <dbReference type="Google" id="ProtNLM"/>
    </source>
</evidence>
<comment type="caution">
    <text evidence="3">The sequence shown here is derived from an EMBL/GenBank/DDBJ whole genome shotgun (WGS) entry which is preliminary data.</text>
</comment>
<evidence type="ECO:0000256" key="2">
    <source>
        <dbReference type="SAM" id="Phobius"/>
    </source>
</evidence>
<name>A0AAJ0MEV3_9PEZI</name>
<sequence>MSDGVYETAPSPYGFNAVGLGIQQSPGAGQQRPGYITQEPFIGQAQDQASPQFPDTPRTYYQSNDYLLGSPSQGGPTQPFDQSPYQYDQSYGQQAYGVQGPPPPSSKAPQKKGRWGWEWTDSSWVMYGLLLFGIVVAASHHIFYSKLVGKPADEQLKMMRFGTLFAYIAKSSLVSAVIFSYRQQIWVTVRKKTLKLRTIDNLFAAVEDLRAVASWELAKQAKVALGLAIIAWLFPLVIILTPATLTVAPLTQTDVTNCSAVRTLNFELEKEKNWRLPQRINGFPGLSLSLWNNTMPLTSEIFDPFNSTFYDYWTGSSWQTSNVVTLSAYSTTVVPRENVSAETCGVGWNCSYTITFTGPGYKCEQLARGRNDNTAKLKELKSPFDTNSLIPDGDFSYISHATLGEYSAVQIEAEPGGIPLIPPPFPKNLGALRTEPVLWIGHSDLVNPSEPVPQGKIDPKFNSSFIPVVFRCEHYVTKYTVQFNHTYSAQNTKIISKEYIRPVVNTTFLPGVDANDGTKDNTTATPESNYIMPLDVENYRIAAAYHSLGAQMRGHINGTIQFSPYVLANTEAMKTRLINKATYLTVPNLRQQVQAFYENILLSLLNNPQFVVVAWAANETQRSGLANETVSNDPTLGYPCVKTRVINAYAYNVRDLWIVYTFAILACIISVVLGALALADNNNHVRDTKFSSIVATTRAQCLEDLPWTTSKWGEVPKEVRETRMGYGVVSDEGAGGRGTPSVRGNGEKVAYGFAPVEVIDRARTDTMISTVKSPAASSVISFGASFGRRRK</sequence>
<protein>
    <recommendedName>
        <fullName evidence="5">Formylmethionine deformylase-like protein</fullName>
    </recommendedName>
</protein>
<organism evidence="3 4">
    <name type="scientific">Lasiosphaeria hispida</name>
    <dbReference type="NCBI Taxonomy" id="260671"/>
    <lineage>
        <taxon>Eukaryota</taxon>
        <taxon>Fungi</taxon>
        <taxon>Dikarya</taxon>
        <taxon>Ascomycota</taxon>
        <taxon>Pezizomycotina</taxon>
        <taxon>Sordariomycetes</taxon>
        <taxon>Sordariomycetidae</taxon>
        <taxon>Sordariales</taxon>
        <taxon>Lasiosphaeriaceae</taxon>
        <taxon>Lasiosphaeria</taxon>
    </lineage>
</organism>
<feature type="compositionally biased region" description="Polar residues" evidence="1">
    <location>
        <begin position="45"/>
        <end position="93"/>
    </location>
</feature>
<keyword evidence="2" id="KW-1133">Transmembrane helix</keyword>
<proteinExistence type="predicted"/>
<reference evidence="3" key="2">
    <citation type="submission" date="2023-06" db="EMBL/GenBank/DDBJ databases">
        <authorList>
            <consortium name="Lawrence Berkeley National Laboratory"/>
            <person name="Haridas S."/>
            <person name="Hensen N."/>
            <person name="Bonometti L."/>
            <person name="Westerberg I."/>
            <person name="Brannstrom I.O."/>
            <person name="Guillou S."/>
            <person name="Cros-Aarteil S."/>
            <person name="Calhoun S."/>
            <person name="Kuo A."/>
            <person name="Mondo S."/>
            <person name="Pangilinan J."/>
            <person name="Riley R."/>
            <person name="Labutti K."/>
            <person name="Andreopoulos B."/>
            <person name="Lipzen A."/>
            <person name="Chen C."/>
            <person name="Yanf M."/>
            <person name="Daum C."/>
            <person name="Ng V."/>
            <person name="Clum A."/>
            <person name="Steindorff A."/>
            <person name="Ohm R."/>
            <person name="Martin F."/>
            <person name="Silar P."/>
            <person name="Natvig D."/>
            <person name="Lalanne C."/>
            <person name="Gautier V."/>
            <person name="Ament-Velasquez S.L."/>
            <person name="Kruys A."/>
            <person name="Hutchinson M.I."/>
            <person name="Powell A.J."/>
            <person name="Barry K."/>
            <person name="Miller A.N."/>
            <person name="Grigoriev I.V."/>
            <person name="Debuchy R."/>
            <person name="Gladieux P."/>
            <person name="Thoren M.H."/>
            <person name="Johannesson H."/>
        </authorList>
    </citation>
    <scope>NUCLEOTIDE SEQUENCE</scope>
    <source>
        <strain evidence="3">CBS 955.72</strain>
    </source>
</reference>
<keyword evidence="4" id="KW-1185">Reference proteome</keyword>
<dbReference type="EMBL" id="JAUIQD010000004">
    <property type="protein sequence ID" value="KAK3353890.1"/>
    <property type="molecule type" value="Genomic_DNA"/>
</dbReference>
<gene>
    <name evidence="3" type="ORF">B0T25DRAFT_455172</name>
</gene>
<feature type="transmembrane region" description="Helical" evidence="2">
    <location>
        <begin position="657"/>
        <end position="679"/>
    </location>
</feature>
<dbReference type="AlphaFoldDB" id="A0AAJ0MEV3"/>
<keyword evidence="2" id="KW-0812">Transmembrane</keyword>
<keyword evidence="2" id="KW-0472">Membrane</keyword>
<feature type="transmembrane region" description="Helical" evidence="2">
    <location>
        <begin position="223"/>
        <end position="245"/>
    </location>
</feature>
<reference evidence="3" key="1">
    <citation type="journal article" date="2023" name="Mol. Phylogenet. Evol.">
        <title>Genome-scale phylogeny and comparative genomics of the fungal order Sordariales.</title>
        <authorList>
            <person name="Hensen N."/>
            <person name="Bonometti L."/>
            <person name="Westerberg I."/>
            <person name="Brannstrom I.O."/>
            <person name="Guillou S."/>
            <person name="Cros-Aarteil S."/>
            <person name="Calhoun S."/>
            <person name="Haridas S."/>
            <person name="Kuo A."/>
            <person name="Mondo S."/>
            <person name="Pangilinan J."/>
            <person name="Riley R."/>
            <person name="LaButti K."/>
            <person name="Andreopoulos B."/>
            <person name="Lipzen A."/>
            <person name="Chen C."/>
            <person name="Yan M."/>
            <person name="Daum C."/>
            <person name="Ng V."/>
            <person name="Clum A."/>
            <person name="Steindorff A."/>
            <person name="Ohm R.A."/>
            <person name="Martin F."/>
            <person name="Silar P."/>
            <person name="Natvig D.O."/>
            <person name="Lalanne C."/>
            <person name="Gautier V."/>
            <person name="Ament-Velasquez S.L."/>
            <person name="Kruys A."/>
            <person name="Hutchinson M.I."/>
            <person name="Powell A.J."/>
            <person name="Barry K."/>
            <person name="Miller A.N."/>
            <person name="Grigoriev I.V."/>
            <person name="Debuchy R."/>
            <person name="Gladieux P."/>
            <person name="Hiltunen Thoren M."/>
            <person name="Johannesson H."/>
        </authorList>
    </citation>
    <scope>NUCLEOTIDE SEQUENCE</scope>
    <source>
        <strain evidence="3">CBS 955.72</strain>
    </source>
</reference>
<evidence type="ECO:0000256" key="1">
    <source>
        <dbReference type="SAM" id="MobiDB-lite"/>
    </source>
</evidence>